<gene>
    <name evidence="1" type="ORF">AACH06_12040</name>
</gene>
<sequence>MEGLNRVAKCTFIEDACSLGAKEHLAALLYDTLVHSFSVKAPTLESDLYKAFGIVDDELDQLVISVAQAAGLRLPTAAEMTQQSAVRSVKDLLLFLNGFEPRGDAT</sequence>
<keyword evidence="2" id="KW-1185">Reference proteome</keyword>
<evidence type="ECO:0000313" key="2">
    <source>
        <dbReference type="Proteomes" id="UP001371218"/>
    </source>
</evidence>
<evidence type="ECO:0008006" key="3">
    <source>
        <dbReference type="Google" id="ProtNLM"/>
    </source>
</evidence>
<proteinExistence type="predicted"/>
<evidence type="ECO:0000313" key="1">
    <source>
        <dbReference type="EMBL" id="MEK8031549.1"/>
    </source>
</evidence>
<accession>A0ABU9BP64</accession>
<protein>
    <recommendedName>
        <fullName evidence="3">Acyl carrier protein</fullName>
    </recommendedName>
</protein>
<comment type="caution">
    <text evidence="1">The sequence shown here is derived from an EMBL/GenBank/DDBJ whole genome shotgun (WGS) entry which is preliminary data.</text>
</comment>
<reference evidence="1 2" key="1">
    <citation type="submission" date="2024-04" db="EMBL/GenBank/DDBJ databases">
        <title>Novel species of the genus Ideonella isolated from streams.</title>
        <authorList>
            <person name="Lu H."/>
        </authorList>
    </citation>
    <scope>NUCLEOTIDE SEQUENCE [LARGE SCALE GENOMIC DNA]</scope>
    <source>
        <strain evidence="1 2">DXS29W</strain>
    </source>
</reference>
<dbReference type="EMBL" id="JBBUTG010000005">
    <property type="protein sequence ID" value="MEK8031549.1"/>
    <property type="molecule type" value="Genomic_DNA"/>
</dbReference>
<name>A0ABU9BP64_9BURK</name>
<dbReference type="RefSeq" id="WP_341425926.1">
    <property type="nucleotide sequence ID" value="NZ_JBBUTG010000005.1"/>
</dbReference>
<dbReference type="Proteomes" id="UP001371218">
    <property type="component" value="Unassembled WGS sequence"/>
</dbReference>
<organism evidence="1 2">
    <name type="scientific">Ideonella lacteola</name>
    <dbReference type="NCBI Taxonomy" id="2984193"/>
    <lineage>
        <taxon>Bacteria</taxon>
        <taxon>Pseudomonadati</taxon>
        <taxon>Pseudomonadota</taxon>
        <taxon>Betaproteobacteria</taxon>
        <taxon>Burkholderiales</taxon>
        <taxon>Sphaerotilaceae</taxon>
        <taxon>Ideonella</taxon>
    </lineage>
</organism>